<accession>A0A180H4H8</accession>
<dbReference type="EnsemblFungi" id="PTTG_01455-t43_1">
    <property type="protein sequence ID" value="PTTG_01455-t43_1-p1"/>
    <property type="gene ID" value="PTTG_01455"/>
</dbReference>
<evidence type="ECO:0000313" key="2">
    <source>
        <dbReference type="EMBL" id="OAV99920.1"/>
    </source>
</evidence>
<feature type="region of interest" description="Disordered" evidence="1">
    <location>
        <begin position="311"/>
        <end position="342"/>
    </location>
</feature>
<dbReference type="Proteomes" id="UP000005240">
    <property type="component" value="Unassembled WGS sequence"/>
</dbReference>
<organism evidence="2">
    <name type="scientific">Puccinia triticina (isolate 1-1 / race 1 (BBBD))</name>
    <name type="common">Brown leaf rust fungus</name>
    <dbReference type="NCBI Taxonomy" id="630390"/>
    <lineage>
        <taxon>Eukaryota</taxon>
        <taxon>Fungi</taxon>
        <taxon>Dikarya</taxon>
        <taxon>Basidiomycota</taxon>
        <taxon>Pucciniomycotina</taxon>
        <taxon>Pucciniomycetes</taxon>
        <taxon>Pucciniales</taxon>
        <taxon>Pucciniaceae</taxon>
        <taxon>Puccinia</taxon>
    </lineage>
</organism>
<evidence type="ECO:0000313" key="4">
    <source>
        <dbReference type="Proteomes" id="UP000005240"/>
    </source>
</evidence>
<dbReference type="VEuPathDB" id="FungiDB:PTTG_01455"/>
<protein>
    <submittedName>
        <fullName evidence="2 3">Uncharacterized protein</fullName>
    </submittedName>
</protein>
<reference evidence="2" key="1">
    <citation type="submission" date="2009-11" db="EMBL/GenBank/DDBJ databases">
        <authorList>
            <consortium name="The Broad Institute Genome Sequencing Platform"/>
            <person name="Ward D."/>
            <person name="Feldgarden M."/>
            <person name="Earl A."/>
            <person name="Young S.K."/>
            <person name="Zeng Q."/>
            <person name="Koehrsen M."/>
            <person name="Alvarado L."/>
            <person name="Berlin A."/>
            <person name="Bochicchio J."/>
            <person name="Borenstein D."/>
            <person name="Chapman S.B."/>
            <person name="Chen Z."/>
            <person name="Engels R."/>
            <person name="Freedman E."/>
            <person name="Gellesch M."/>
            <person name="Goldberg J."/>
            <person name="Griggs A."/>
            <person name="Gujja S."/>
            <person name="Heilman E."/>
            <person name="Heiman D."/>
            <person name="Hepburn T."/>
            <person name="Howarth C."/>
            <person name="Jen D."/>
            <person name="Larson L."/>
            <person name="Lewis B."/>
            <person name="Mehta T."/>
            <person name="Park D."/>
            <person name="Pearson M."/>
            <person name="Roberts A."/>
            <person name="Saif S."/>
            <person name="Shea T."/>
            <person name="Shenoy N."/>
            <person name="Sisk P."/>
            <person name="Stolte C."/>
            <person name="Sykes S."/>
            <person name="Thomson T."/>
            <person name="Walk T."/>
            <person name="White J."/>
            <person name="Yandava C."/>
            <person name="Izard J."/>
            <person name="Baranova O.V."/>
            <person name="Blanton J.M."/>
            <person name="Tanner A.C."/>
            <person name="Dewhirst F.E."/>
            <person name="Haas B."/>
            <person name="Nusbaum C."/>
            <person name="Birren B."/>
        </authorList>
    </citation>
    <scope>NUCLEOTIDE SEQUENCE [LARGE SCALE GENOMIC DNA]</scope>
    <source>
        <strain evidence="2">1-1 BBBD Race 1</strain>
    </source>
</reference>
<gene>
    <name evidence="2" type="ORF">PTTG_01455</name>
</gene>
<name>A0A180H4H8_PUCT1</name>
<reference evidence="3" key="4">
    <citation type="submission" date="2025-05" db="UniProtKB">
        <authorList>
            <consortium name="EnsemblFungi"/>
        </authorList>
    </citation>
    <scope>IDENTIFICATION</scope>
    <source>
        <strain evidence="3">isolate 1-1 / race 1 (BBBD)</strain>
    </source>
</reference>
<keyword evidence="4" id="KW-1185">Reference proteome</keyword>
<reference evidence="2" key="2">
    <citation type="submission" date="2016-05" db="EMBL/GenBank/DDBJ databases">
        <title>Comparative analysis highlights variable genome content of wheat rusts and divergence of the mating loci.</title>
        <authorList>
            <person name="Cuomo C.A."/>
            <person name="Bakkeren G."/>
            <person name="Szabo L."/>
            <person name="Khalil H."/>
            <person name="Joly D."/>
            <person name="Goldberg J."/>
            <person name="Young S."/>
            <person name="Zeng Q."/>
            <person name="Fellers J."/>
        </authorList>
    </citation>
    <scope>NUCLEOTIDE SEQUENCE [LARGE SCALE GENOMIC DNA]</scope>
    <source>
        <strain evidence="2">1-1 BBBD Race 1</strain>
    </source>
</reference>
<evidence type="ECO:0000256" key="1">
    <source>
        <dbReference type="SAM" id="MobiDB-lite"/>
    </source>
</evidence>
<sequence length="401" mass="44047">MNTQSHERSISPLEYNKWFHHPLTPPLERHVPTLFDGTRHLVELRDRRREAFVRNVGKLVVNWDSHNYNINSFKAATILTIQNDKDKSARLFAQAKENEGNLTWNLIILHGGPFAAAQKRQIDCQETFTRFLLAAKGASKTHPIVCCLVQQDPTGLAQKESAYKHLRTTMDTGLSSVANPPANGPSQGVQNAALLAELISQLESIHKAAPHLTGSHEGHFFINPANSNEYLNLTVGQASAWAKAIQNNPGKVTLLVLPQTVGDLPPPLFSAPVPAAPASVLNPFNCPGMFYNPMNMGTPTNKMNMVSPMNMPSSLNVPAPSVPSQGSSSLNAPRTPTPPNNTSMIKDFLRFAHVDPNSPKVQDGMTALGITHWTMFKWFNTQELHNKGIPKGELGLHSFAF</sequence>
<dbReference type="EMBL" id="ADAS02000001">
    <property type="protein sequence ID" value="OAV99920.1"/>
    <property type="molecule type" value="Genomic_DNA"/>
</dbReference>
<evidence type="ECO:0000313" key="3">
    <source>
        <dbReference type="EnsemblFungi" id="PTTG_01455-t43_1-p1"/>
    </source>
</evidence>
<dbReference type="OrthoDB" id="10618690at2759"/>
<proteinExistence type="predicted"/>
<reference evidence="3 4" key="3">
    <citation type="journal article" date="2017" name="G3 (Bethesda)">
        <title>Comparative analysis highlights variable genome content of wheat rusts and divergence of the mating loci.</title>
        <authorList>
            <person name="Cuomo C.A."/>
            <person name="Bakkeren G."/>
            <person name="Khalil H.B."/>
            <person name="Panwar V."/>
            <person name="Joly D."/>
            <person name="Linning R."/>
            <person name="Sakthikumar S."/>
            <person name="Song X."/>
            <person name="Adiconis X."/>
            <person name="Fan L."/>
            <person name="Goldberg J.M."/>
            <person name="Levin J.Z."/>
            <person name="Young S."/>
            <person name="Zeng Q."/>
            <person name="Anikster Y."/>
            <person name="Bruce M."/>
            <person name="Wang M."/>
            <person name="Yin C."/>
            <person name="McCallum B."/>
            <person name="Szabo L.J."/>
            <person name="Hulbert S."/>
            <person name="Chen X."/>
            <person name="Fellers J.P."/>
        </authorList>
    </citation>
    <scope>NUCLEOTIDE SEQUENCE</scope>
    <source>
        <strain evidence="3">isolate 1-1 / race 1 (BBBD)</strain>
        <strain evidence="4">Isolate 1-1 / race 1 (BBBD)</strain>
    </source>
</reference>
<dbReference type="AlphaFoldDB" id="A0A180H4H8"/>